<feature type="compositionally biased region" description="Gly residues" evidence="1">
    <location>
        <begin position="65"/>
        <end position="82"/>
    </location>
</feature>
<evidence type="ECO:0000313" key="2">
    <source>
        <dbReference type="EMBL" id="KAL0636332.1"/>
    </source>
</evidence>
<organism evidence="2 3">
    <name type="scientific">Discina gigas</name>
    <dbReference type="NCBI Taxonomy" id="1032678"/>
    <lineage>
        <taxon>Eukaryota</taxon>
        <taxon>Fungi</taxon>
        <taxon>Dikarya</taxon>
        <taxon>Ascomycota</taxon>
        <taxon>Pezizomycotina</taxon>
        <taxon>Pezizomycetes</taxon>
        <taxon>Pezizales</taxon>
        <taxon>Discinaceae</taxon>
        <taxon>Discina</taxon>
    </lineage>
</organism>
<gene>
    <name evidence="2" type="ORF">Q9L58_004679</name>
</gene>
<accession>A0ABR3GK67</accession>
<dbReference type="Proteomes" id="UP001447188">
    <property type="component" value="Unassembled WGS sequence"/>
</dbReference>
<protein>
    <submittedName>
        <fullName evidence="2">Uncharacterized protein</fullName>
    </submittedName>
</protein>
<keyword evidence="3" id="KW-1185">Reference proteome</keyword>
<proteinExistence type="predicted"/>
<comment type="caution">
    <text evidence="2">The sequence shown here is derived from an EMBL/GenBank/DDBJ whole genome shotgun (WGS) entry which is preliminary data.</text>
</comment>
<dbReference type="EMBL" id="JBBBZM010000052">
    <property type="protein sequence ID" value="KAL0636332.1"/>
    <property type="molecule type" value="Genomic_DNA"/>
</dbReference>
<feature type="compositionally biased region" description="Basic and acidic residues" evidence="1">
    <location>
        <begin position="21"/>
        <end position="61"/>
    </location>
</feature>
<evidence type="ECO:0000313" key="3">
    <source>
        <dbReference type="Proteomes" id="UP001447188"/>
    </source>
</evidence>
<name>A0ABR3GK67_9PEZI</name>
<evidence type="ECO:0000256" key="1">
    <source>
        <dbReference type="SAM" id="MobiDB-lite"/>
    </source>
</evidence>
<feature type="region of interest" description="Disordered" evidence="1">
    <location>
        <begin position="1"/>
        <end position="92"/>
    </location>
</feature>
<reference evidence="2 3" key="1">
    <citation type="submission" date="2024-02" db="EMBL/GenBank/DDBJ databases">
        <title>Discinaceae phylogenomics.</title>
        <authorList>
            <person name="Dirks A.C."/>
            <person name="James T.Y."/>
        </authorList>
    </citation>
    <scope>NUCLEOTIDE SEQUENCE [LARGE SCALE GENOMIC DNA]</scope>
    <source>
        <strain evidence="2 3">ACD0624</strain>
    </source>
</reference>
<sequence>MSEESKARQHAANAQADNIVDVDRAHHVGVPRGEEIESDPKAIKRAATEPEPIREKSHDPQEQPFGGGGGSRGLEGHTGSGKGPLDHQSPNV</sequence>